<dbReference type="GO" id="GO:0005509">
    <property type="term" value="F:calcium ion binding"/>
    <property type="evidence" value="ECO:0007669"/>
    <property type="project" value="InterPro"/>
</dbReference>
<comment type="caution">
    <text evidence="3">The sequence shown here is derived from an EMBL/GenBank/DDBJ whole genome shotgun (WGS) entry which is preliminary data.</text>
</comment>
<dbReference type="SUPFAM" id="SSF47473">
    <property type="entry name" value="EF-hand"/>
    <property type="match status" value="1"/>
</dbReference>
<feature type="domain" description="EF-hand" evidence="2">
    <location>
        <begin position="51"/>
        <end position="86"/>
    </location>
</feature>
<accession>A0AAE1JUK5</accession>
<gene>
    <name evidence="3" type="ORF">QN277_017884</name>
</gene>
<sequence length="89" mass="10458">MQVKMPVAAGQGLTMDEKRVREILEIADENKGKKLSLSELEKVVSKMGSWWPLFRAWRCLRNADANHDGYINPSELDDLVRYILNWYYR</sequence>
<dbReference type="PROSITE" id="PS50222">
    <property type="entry name" value="EF_HAND_2"/>
    <property type="match status" value="2"/>
</dbReference>
<evidence type="ECO:0000313" key="4">
    <source>
        <dbReference type="Proteomes" id="UP001293593"/>
    </source>
</evidence>
<protein>
    <recommendedName>
        <fullName evidence="2">EF-hand domain-containing protein</fullName>
    </recommendedName>
</protein>
<evidence type="ECO:0000259" key="2">
    <source>
        <dbReference type="PROSITE" id="PS50222"/>
    </source>
</evidence>
<reference evidence="3" key="1">
    <citation type="submission" date="2023-10" db="EMBL/GenBank/DDBJ databases">
        <title>Chromosome-level genome of the transformable northern wattle, Acacia crassicarpa.</title>
        <authorList>
            <person name="Massaro I."/>
            <person name="Sinha N.R."/>
            <person name="Poethig S."/>
            <person name="Leichty A.R."/>
        </authorList>
    </citation>
    <scope>NUCLEOTIDE SEQUENCE</scope>
    <source>
        <strain evidence="3">Acra3RX</strain>
        <tissue evidence="3">Leaf</tissue>
    </source>
</reference>
<dbReference type="Proteomes" id="UP001293593">
    <property type="component" value="Unassembled WGS sequence"/>
</dbReference>
<dbReference type="InterPro" id="IPR011992">
    <property type="entry name" value="EF-hand-dom_pair"/>
</dbReference>
<evidence type="ECO:0000313" key="3">
    <source>
        <dbReference type="EMBL" id="KAK4274697.1"/>
    </source>
</evidence>
<dbReference type="InterPro" id="IPR002048">
    <property type="entry name" value="EF_hand_dom"/>
</dbReference>
<dbReference type="AlphaFoldDB" id="A0AAE1JUK5"/>
<dbReference type="PROSITE" id="PS00018">
    <property type="entry name" value="EF_HAND_1"/>
    <property type="match status" value="2"/>
</dbReference>
<evidence type="ECO:0000256" key="1">
    <source>
        <dbReference type="ARBA" id="ARBA00022837"/>
    </source>
</evidence>
<keyword evidence="4" id="KW-1185">Reference proteome</keyword>
<dbReference type="InterPro" id="IPR018247">
    <property type="entry name" value="EF_Hand_1_Ca_BS"/>
</dbReference>
<proteinExistence type="predicted"/>
<dbReference type="SMART" id="SM00054">
    <property type="entry name" value="EFh"/>
    <property type="match status" value="2"/>
</dbReference>
<organism evidence="3 4">
    <name type="scientific">Acacia crassicarpa</name>
    <name type="common">northern wattle</name>
    <dbReference type="NCBI Taxonomy" id="499986"/>
    <lineage>
        <taxon>Eukaryota</taxon>
        <taxon>Viridiplantae</taxon>
        <taxon>Streptophyta</taxon>
        <taxon>Embryophyta</taxon>
        <taxon>Tracheophyta</taxon>
        <taxon>Spermatophyta</taxon>
        <taxon>Magnoliopsida</taxon>
        <taxon>eudicotyledons</taxon>
        <taxon>Gunneridae</taxon>
        <taxon>Pentapetalae</taxon>
        <taxon>rosids</taxon>
        <taxon>fabids</taxon>
        <taxon>Fabales</taxon>
        <taxon>Fabaceae</taxon>
        <taxon>Caesalpinioideae</taxon>
        <taxon>mimosoid clade</taxon>
        <taxon>Acacieae</taxon>
        <taxon>Acacia</taxon>
    </lineage>
</organism>
<name>A0AAE1JUK5_9FABA</name>
<dbReference type="Gene3D" id="1.10.238.10">
    <property type="entry name" value="EF-hand"/>
    <property type="match status" value="1"/>
</dbReference>
<feature type="domain" description="EF-hand" evidence="2">
    <location>
        <begin position="15"/>
        <end position="50"/>
    </location>
</feature>
<dbReference type="EMBL" id="JAWXYG010000004">
    <property type="protein sequence ID" value="KAK4274697.1"/>
    <property type="molecule type" value="Genomic_DNA"/>
</dbReference>
<keyword evidence="1" id="KW-0106">Calcium</keyword>